<gene>
    <name evidence="3" type="ORF">Cgig2_021550</name>
</gene>
<evidence type="ECO:0000313" key="3">
    <source>
        <dbReference type="EMBL" id="KAJ8439436.1"/>
    </source>
</evidence>
<reference evidence="3" key="1">
    <citation type="submission" date="2022-04" db="EMBL/GenBank/DDBJ databases">
        <title>Carnegiea gigantea Genome sequencing and assembly v2.</title>
        <authorList>
            <person name="Copetti D."/>
            <person name="Sanderson M.J."/>
            <person name="Burquez A."/>
            <person name="Wojciechowski M.F."/>
        </authorList>
    </citation>
    <scope>NUCLEOTIDE SEQUENCE</scope>
    <source>
        <strain evidence="3">SGP5-SGP5p</strain>
        <tissue evidence="3">Aerial part</tissue>
    </source>
</reference>
<organism evidence="3 4">
    <name type="scientific">Carnegiea gigantea</name>
    <dbReference type="NCBI Taxonomy" id="171969"/>
    <lineage>
        <taxon>Eukaryota</taxon>
        <taxon>Viridiplantae</taxon>
        <taxon>Streptophyta</taxon>
        <taxon>Embryophyta</taxon>
        <taxon>Tracheophyta</taxon>
        <taxon>Spermatophyta</taxon>
        <taxon>Magnoliopsida</taxon>
        <taxon>eudicotyledons</taxon>
        <taxon>Gunneridae</taxon>
        <taxon>Pentapetalae</taxon>
        <taxon>Caryophyllales</taxon>
        <taxon>Cactineae</taxon>
        <taxon>Cactaceae</taxon>
        <taxon>Cactoideae</taxon>
        <taxon>Echinocereeae</taxon>
        <taxon>Carnegiea</taxon>
    </lineage>
</organism>
<evidence type="ECO:0000259" key="2">
    <source>
        <dbReference type="Pfam" id="PF14244"/>
    </source>
</evidence>
<feature type="domain" description="Retrotransposon Copia-like N-terminal" evidence="2">
    <location>
        <begin position="120"/>
        <end position="164"/>
    </location>
</feature>
<feature type="region of interest" description="Disordered" evidence="1">
    <location>
        <begin position="71"/>
        <end position="110"/>
    </location>
</feature>
<dbReference type="Pfam" id="PF14244">
    <property type="entry name" value="Retrotran_gag_3"/>
    <property type="match status" value="1"/>
</dbReference>
<feature type="region of interest" description="Disordered" evidence="1">
    <location>
        <begin position="1"/>
        <end position="36"/>
    </location>
</feature>
<name>A0A9Q1K8Q3_9CARY</name>
<comment type="caution">
    <text evidence="3">The sequence shown here is derived from an EMBL/GenBank/DDBJ whole genome shotgun (WGS) entry which is preliminary data.</text>
</comment>
<sequence>MDNVPPPSRFGVSRDLAAPPTPPPLSAEPVVPSLHNSPHPALVDELYDASVVYPTLAASSINSMATKANNGYKGKGKGNWKHNNNNKTNDNGGNNHGKSQQSASSSSRSTSNRLFVHLLDGPSSIGQGEKLNGSVNHRSWRHAMEIALSIKRKIGFAQGTIPKPVDDLAKLEKWEASLADEIVAFLNALGKQQQEHKLFQFLNGLDDELGP</sequence>
<dbReference type="OrthoDB" id="5544992at2759"/>
<keyword evidence="4" id="KW-1185">Reference proteome</keyword>
<dbReference type="PANTHER" id="PTHR37610">
    <property type="entry name" value="CCHC-TYPE DOMAIN-CONTAINING PROTEIN"/>
    <property type="match status" value="1"/>
</dbReference>
<proteinExistence type="predicted"/>
<dbReference type="PANTHER" id="PTHR37610:SF6">
    <property type="entry name" value="GAG-POLYPEPTIDE OF LTR COPIA-TYPE-RELATED"/>
    <property type="match status" value="1"/>
</dbReference>
<dbReference type="Proteomes" id="UP001153076">
    <property type="component" value="Unassembled WGS sequence"/>
</dbReference>
<evidence type="ECO:0000313" key="4">
    <source>
        <dbReference type="Proteomes" id="UP001153076"/>
    </source>
</evidence>
<evidence type="ECO:0000256" key="1">
    <source>
        <dbReference type="SAM" id="MobiDB-lite"/>
    </source>
</evidence>
<accession>A0A9Q1K8Q3</accession>
<dbReference type="AlphaFoldDB" id="A0A9Q1K8Q3"/>
<protein>
    <recommendedName>
        <fullName evidence="2">Retrotransposon Copia-like N-terminal domain-containing protein</fullName>
    </recommendedName>
</protein>
<dbReference type="EMBL" id="JAKOGI010000219">
    <property type="protein sequence ID" value="KAJ8439436.1"/>
    <property type="molecule type" value="Genomic_DNA"/>
</dbReference>
<feature type="compositionally biased region" description="Low complexity" evidence="1">
    <location>
        <begin position="81"/>
        <end position="110"/>
    </location>
</feature>
<dbReference type="InterPro" id="IPR029472">
    <property type="entry name" value="Copia-like_N"/>
</dbReference>